<dbReference type="RefSeq" id="WP_160737643.1">
    <property type="nucleotide sequence ID" value="NZ_WTYT01000008.1"/>
</dbReference>
<evidence type="ECO:0000256" key="1">
    <source>
        <dbReference type="SAM" id="MobiDB-lite"/>
    </source>
</evidence>
<gene>
    <name evidence="4" type="ORF">GRI91_15610</name>
</gene>
<dbReference type="AlphaFoldDB" id="A0A6I4T910"/>
<sequence>MDKGIMRMLKSPAMATKAALALVAAGLVWPSGVAASQTVSHDVQPVSPEATPLPQVTGPIPVTDSSWPWAAAGRALEPVDLRAHGYVEEEYFISGTARVFDMPQPGHLTTFAEGPYSTRILIRRPIHPERFSGTVVVEPMNPSIRYDLALMWGESHSTYLRNGDIWIGVTIKPVAIETLKEFDAARYQSLGFPNPLPASQTCGQDRLPLPRGGLPPESSPATENGLIWDVLSQVAELAKAGGATSPLSGFDVSRVYMTGDSQSGAFVLTYANWIHSNALGSDGKPVYDGYLAAVASGPGTPLNQCADATPTEDPRMRIRGIGVPVMVMVSESEIGSLRRREDSDTAPDLFRGYEVAGSSHIHDSSGAGNPSAADARKTSGAVFDNANACVEQGMPGNDVPLPMLLSGAFRNLDRWSREGVPPPRAEPLEVNNPGERNASVQLDEFGNALGGVRTPQLEVPVARYYHRMTGPGICELWGYRQPFETSLLEDLYPTGEAYLSQFEESVNALVADHWIEAEDGRELVRRAAAKATEMTQEEL</sequence>
<reference evidence="4 5" key="1">
    <citation type="submission" date="2019-12" db="EMBL/GenBank/DDBJ databases">
        <title>Genomic-based taxomic classification of the family Erythrobacteraceae.</title>
        <authorList>
            <person name="Xu L."/>
        </authorList>
    </citation>
    <scope>NUCLEOTIDE SEQUENCE [LARGE SCALE GENOMIC DNA]</scope>
    <source>
        <strain evidence="4 5">LMG 29518</strain>
    </source>
</reference>
<protein>
    <recommendedName>
        <fullName evidence="3">Alpha/beta hydrolase domain-containing protein</fullName>
    </recommendedName>
</protein>
<accession>A0A6I4T910</accession>
<evidence type="ECO:0000259" key="3">
    <source>
        <dbReference type="Pfam" id="PF20091"/>
    </source>
</evidence>
<dbReference type="SUPFAM" id="SSF53474">
    <property type="entry name" value="alpha/beta-Hydrolases"/>
    <property type="match status" value="1"/>
</dbReference>
<dbReference type="InterPro" id="IPR045394">
    <property type="entry name" value="Abhydrolase_dom"/>
</dbReference>
<dbReference type="OrthoDB" id="1971292at2"/>
<evidence type="ECO:0000313" key="5">
    <source>
        <dbReference type="Proteomes" id="UP000438476"/>
    </source>
</evidence>
<comment type="caution">
    <text evidence="4">The sequence shown here is derived from an EMBL/GenBank/DDBJ whole genome shotgun (WGS) entry which is preliminary data.</text>
</comment>
<dbReference type="Proteomes" id="UP000438476">
    <property type="component" value="Unassembled WGS sequence"/>
</dbReference>
<organism evidence="4 5">
    <name type="scientific">Altericroceibacterium endophyticum</name>
    <dbReference type="NCBI Taxonomy" id="1808508"/>
    <lineage>
        <taxon>Bacteria</taxon>
        <taxon>Pseudomonadati</taxon>
        <taxon>Pseudomonadota</taxon>
        <taxon>Alphaproteobacteria</taxon>
        <taxon>Sphingomonadales</taxon>
        <taxon>Erythrobacteraceae</taxon>
        <taxon>Altericroceibacterium</taxon>
    </lineage>
</organism>
<dbReference type="Pfam" id="PF20091">
    <property type="entry name" value="Abhydrolase_10"/>
    <property type="match status" value="1"/>
</dbReference>
<feature type="domain" description="Alpha/beta hydrolase" evidence="3">
    <location>
        <begin position="56"/>
        <end position="525"/>
    </location>
</feature>
<feature type="chain" id="PRO_5026100566" description="Alpha/beta hydrolase domain-containing protein" evidence="2">
    <location>
        <begin position="36"/>
        <end position="539"/>
    </location>
</feature>
<feature type="compositionally biased region" description="Low complexity" evidence="1">
    <location>
        <begin position="206"/>
        <end position="216"/>
    </location>
</feature>
<name>A0A6I4T910_9SPHN</name>
<proteinExistence type="predicted"/>
<evidence type="ECO:0000313" key="4">
    <source>
        <dbReference type="EMBL" id="MXO67188.1"/>
    </source>
</evidence>
<keyword evidence="5" id="KW-1185">Reference proteome</keyword>
<dbReference type="EMBL" id="WTYT01000008">
    <property type="protein sequence ID" value="MXO67188.1"/>
    <property type="molecule type" value="Genomic_DNA"/>
</dbReference>
<dbReference type="InterPro" id="IPR029058">
    <property type="entry name" value="AB_hydrolase_fold"/>
</dbReference>
<feature type="signal peptide" evidence="2">
    <location>
        <begin position="1"/>
        <end position="35"/>
    </location>
</feature>
<feature type="region of interest" description="Disordered" evidence="1">
    <location>
        <begin position="196"/>
        <end position="221"/>
    </location>
</feature>
<keyword evidence="2" id="KW-0732">Signal</keyword>
<evidence type="ECO:0000256" key="2">
    <source>
        <dbReference type="SAM" id="SignalP"/>
    </source>
</evidence>